<evidence type="ECO:0000313" key="3">
    <source>
        <dbReference type="Proteomes" id="UP000193334"/>
    </source>
</evidence>
<name>A0A1W6LQ49_9BACT</name>
<keyword evidence="2" id="KW-0067">ATP-binding</keyword>
<dbReference type="GO" id="GO:0051301">
    <property type="term" value="P:cell division"/>
    <property type="evidence" value="ECO:0007669"/>
    <property type="project" value="UniProtKB-KW"/>
</dbReference>
<protein>
    <submittedName>
        <fullName evidence="2">Cell division ATP-binding protein FtsE</fullName>
    </submittedName>
</protein>
<dbReference type="Pfam" id="PF13175">
    <property type="entry name" value="AAA_15"/>
    <property type="match status" value="1"/>
</dbReference>
<keyword evidence="2" id="KW-0547">Nucleotide-binding</keyword>
<dbReference type="InterPro" id="IPR051396">
    <property type="entry name" value="Bact_Antivir_Def_Nuclease"/>
</dbReference>
<dbReference type="CDD" id="cd00267">
    <property type="entry name" value="ABC_ATPase"/>
    <property type="match status" value="1"/>
</dbReference>
<dbReference type="KEGG" id="pbp:STSP1_02312"/>
<dbReference type="Gene3D" id="3.40.50.300">
    <property type="entry name" value="P-loop containing nucleotide triphosphate hydrolases"/>
    <property type="match status" value="1"/>
</dbReference>
<dbReference type="SUPFAM" id="SSF52540">
    <property type="entry name" value="P-loop containing nucleoside triphosphate hydrolases"/>
    <property type="match status" value="1"/>
</dbReference>
<dbReference type="InterPro" id="IPR041685">
    <property type="entry name" value="AAA_GajA/Old/RecF-like"/>
</dbReference>
<evidence type="ECO:0000259" key="1">
    <source>
        <dbReference type="Pfam" id="PF13175"/>
    </source>
</evidence>
<accession>A0A1W6LQ49</accession>
<proteinExistence type="predicted"/>
<keyword evidence="3" id="KW-1185">Reference proteome</keyword>
<dbReference type="STRING" id="1941349.STSP1_02312"/>
<reference evidence="3" key="1">
    <citation type="submission" date="2017-04" db="EMBL/GenBank/DDBJ databases">
        <title>Comparative genomics and description of representatives of a novel lineage of planctomycetes thriving in anoxic sediments.</title>
        <authorList>
            <person name="Spring S."/>
            <person name="Bunk B."/>
            <person name="Sproer C."/>
        </authorList>
    </citation>
    <scope>NUCLEOTIDE SEQUENCE [LARGE SCALE GENOMIC DNA]</scope>
    <source>
        <strain evidence="3">ST-PulAB-D4</strain>
    </source>
</reference>
<dbReference type="PANTHER" id="PTHR43581">
    <property type="entry name" value="ATP/GTP PHOSPHATASE"/>
    <property type="match status" value="1"/>
</dbReference>
<dbReference type="Proteomes" id="UP000193334">
    <property type="component" value="Chromosome"/>
</dbReference>
<dbReference type="AlphaFoldDB" id="A0A1W6LQ49"/>
<keyword evidence="2" id="KW-0132">Cell division</keyword>
<dbReference type="RefSeq" id="WP_085756502.1">
    <property type="nucleotide sequence ID" value="NZ_CP021023.1"/>
</dbReference>
<evidence type="ECO:0000313" key="2">
    <source>
        <dbReference type="EMBL" id="ARN57886.1"/>
    </source>
</evidence>
<organism evidence="2 3">
    <name type="scientific">Sedimentisphaera salicampi</name>
    <dbReference type="NCBI Taxonomy" id="1941349"/>
    <lineage>
        <taxon>Bacteria</taxon>
        <taxon>Pseudomonadati</taxon>
        <taxon>Planctomycetota</taxon>
        <taxon>Phycisphaerae</taxon>
        <taxon>Sedimentisphaerales</taxon>
        <taxon>Sedimentisphaeraceae</taxon>
        <taxon>Sedimentisphaera</taxon>
    </lineage>
</organism>
<sequence length="464" mass="52907">MKISVQNMGPIEKAEFELGDFTIICGKNNTGKTYATYALYGFIDFFNNHYHLDVSDNLIKSLLEDGTAEIPLENYSKNRNGLLLEACNEYTKLLPHVFAANKSNFHNTKFQVSLEEPENYPQNVIEVNYGTNKKNILKLNKPKNENKIIASLLVQKGAQELHRDLIDNAIGETIRQVLFSHLFPKPFIISAERTGAAIFRSELNFARNRLLEEVSSMENTSFNPFALINKVYADYALPVKRNVEFIRNIENVAKKESFVAAEHSELLQEFCDIIGGSYKVTSNDELYFIPNKDRRVKLTMDESSSSVRSLLDLGFYLKHICKKGDLLIVDEPELNLHPENQRKIARLFARLINIGIKIFVTTHSDYLIKELNSLIMFDPDNKSHLRIMEKENYSKEESLSASKVKVYVAEKGKFLKEGNKRKTNGLTLNPADIDDELGIEVASFDESIETMDRIQNSLLLESGE</sequence>
<keyword evidence="2" id="KW-0131">Cell cycle</keyword>
<dbReference type="InterPro" id="IPR027417">
    <property type="entry name" value="P-loop_NTPase"/>
</dbReference>
<dbReference type="GO" id="GO:0005524">
    <property type="term" value="F:ATP binding"/>
    <property type="evidence" value="ECO:0007669"/>
    <property type="project" value="UniProtKB-KW"/>
</dbReference>
<dbReference type="EMBL" id="CP021023">
    <property type="protein sequence ID" value="ARN57886.1"/>
    <property type="molecule type" value="Genomic_DNA"/>
</dbReference>
<gene>
    <name evidence="2" type="ORF">STSP1_02312</name>
</gene>
<feature type="domain" description="Endonuclease GajA/Old nuclease/RecF-like AAA" evidence="1">
    <location>
        <begin position="2"/>
        <end position="368"/>
    </location>
</feature>
<dbReference type="PANTHER" id="PTHR43581:SF2">
    <property type="entry name" value="EXCINUCLEASE ATPASE SUBUNIT"/>
    <property type="match status" value="1"/>
</dbReference>